<reference evidence="1 2" key="1">
    <citation type="journal article" date="2018" name="Nat. Ecol. Evol.">
        <title>Pezizomycetes genomes reveal the molecular basis of ectomycorrhizal truffle lifestyle.</title>
        <authorList>
            <person name="Murat C."/>
            <person name="Payen T."/>
            <person name="Noel B."/>
            <person name="Kuo A."/>
            <person name="Morin E."/>
            <person name="Chen J."/>
            <person name="Kohler A."/>
            <person name="Krizsan K."/>
            <person name="Balestrini R."/>
            <person name="Da Silva C."/>
            <person name="Montanini B."/>
            <person name="Hainaut M."/>
            <person name="Levati E."/>
            <person name="Barry K.W."/>
            <person name="Belfiori B."/>
            <person name="Cichocki N."/>
            <person name="Clum A."/>
            <person name="Dockter R.B."/>
            <person name="Fauchery L."/>
            <person name="Guy J."/>
            <person name="Iotti M."/>
            <person name="Le Tacon F."/>
            <person name="Lindquist E.A."/>
            <person name="Lipzen A."/>
            <person name="Malagnac F."/>
            <person name="Mello A."/>
            <person name="Molinier V."/>
            <person name="Miyauchi S."/>
            <person name="Poulain J."/>
            <person name="Riccioni C."/>
            <person name="Rubini A."/>
            <person name="Sitrit Y."/>
            <person name="Splivallo R."/>
            <person name="Traeger S."/>
            <person name="Wang M."/>
            <person name="Zifcakova L."/>
            <person name="Wipf D."/>
            <person name="Zambonelli A."/>
            <person name="Paolocci F."/>
            <person name="Nowrousian M."/>
            <person name="Ottonello S."/>
            <person name="Baldrian P."/>
            <person name="Spatafora J.W."/>
            <person name="Henrissat B."/>
            <person name="Nagy L.G."/>
            <person name="Aury J.M."/>
            <person name="Wincker P."/>
            <person name="Grigoriev I.V."/>
            <person name="Bonfante P."/>
            <person name="Martin F.M."/>
        </authorList>
    </citation>
    <scope>NUCLEOTIDE SEQUENCE [LARGE SCALE GENOMIC DNA]</scope>
    <source>
        <strain evidence="1 2">ATCC MYA-4762</strain>
    </source>
</reference>
<sequence length="314" mass="36121">MEGYMEYNEIRGAHMPSRRETLEFTLQSLMSITRLDMDTTLKFWEVQREQFTQQWVVEDMEWRLCVIWRLRNTLFRAPLLSEEALCWGIRLVKDILGELKLMGQRTDLSTLNEKGFDIMEEIIRAALHSTLGAQLPRKMILTACEIGEMIFFQIQNSGFKGRTMDVVRMFGNRPIVDVMISQYFTTKDSQNNTTFPSLIGRLEAIHGFSLEEDPISPMAPINSATLIAGLGHGRPPKVVEAAIRLLFIGWVNGYRELPGLTDTSQVEELIQELESYKVFLAYPQIGVRIALIFIYNEMYLKDLGRAELALPCRI</sequence>
<protein>
    <submittedName>
        <fullName evidence="1">Uncharacterized protein</fullName>
    </submittedName>
</protein>
<keyword evidence="2" id="KW-1185">Reference proteome</keyword>
<dbReference type="AlphaFoldDB" id="A0A3N4LSF0"/>
<name>A0A3N4LSF0_9PEZI</name>
<organism evidence="1 2">
    <name type="scientific">Terfezia boudieri ATCC MYA-4762</name>
    <dbReference type="NCBI Taxonomy" id="1051890"/>
    <lineage>
        <taxon>Eukaryota</taxon>
        <taxon>Fungi</taxon>
        <taxon>Dikarya</taxon>
        <taxon>Ascomycota</taxon>
        <taxon>Pezizomycotina</taxon>
        <taxon>Pezizomycetes</taxon>
        <taxon>Pezizales</taxon>
        <taxon>Pezizaceae</taxon>
        <taxon>Terfezia</taxon>
    </lineage>
</organism>
<dbReference type="EMBL" id="ML121543">
    <property type="protein sequence ID" value="RPB24162.1"/>
    <property type="molecule type" value="Genomic_DNA"/>
</dbReference>
<evidence type="ECO:0000313" key="1">
    <source>
        <dbReference type="EMBL" id="RPB24162.1"/>
    </source>
</evidence>
<proteinExistence type="predicted"/>
<gene>
    <name evidence="1" type="ORF">L211DRAFT_212327</name>
</gene>
<accession>A0A3N4LSF0</accession>
<evidence type="ECO:0000313" key="2">
    <source>
        <dbReference type="Proteomes" id="UP000267821"/>
    </source>
</evidence>
<dbReference type="OrthoDB" id="5426983at2759"/>
<dbReference type="Proteomes" id="UP000267821">
    <property type="component" value="Unassembled WGS sequence"/>
</dbReference>
<dbReference type="InParanoid" id="A0A3N4LSF0"/>